<reference evidence="1 2" key="1">
    <citation type="journal article" date="2019" name="Nat. Ecol. Evol.">
        <title>Megaphylogeny resolves global patterns of mushroom evolution.</title>
        <authorList>
            <person name="Varga T."/>
            <person name="Krizsan K."/>
            <person name="Foldi C."/>
            <person name="Dima B."/>
            <person name="Sanchez-Garcia M."/>
            <person name="Sanchez-Ramirez S."/>
            <person name="Szollosi G.J."/>
            <person name="Szarkandi J.G."/>
            <person name="Papp V."/>
            <person name="Albert L."/>
            <person name="Andreopoulos W."/>
            <person name="Angelini C."/>
            <person name="Antonin V."/>
            <person name="Barry K.W."/>
            <person name="Bougher N.L."/>
            <person name="Buchanan P."/>
            <person name="Buyck B."/>
            <person name="Bense V."/>
            <person name="Catcheside P."/>
            <person name="Chovatia M."/>
            <person name="Cooper J."/>
            <person name="Damon W."/>
            <person name="Desjardin D."/>
            <person name="Finy P."/>
            <person name="Geml J."/>
            <person name="Haridas S."/>
            <person name="Hughes K."/>
            <person name="Justo A."/>
            <person name="Karasinski D."/>
            <person name="Kautmanova I."/>
            <person name="Kiss B."/>
            <person name="Kocsube S."/>
            <person name="Kotiranta H."/>
            <person name="LaButti K.M."/>
            <person name="Lechner B.E."/>
            <person name="Liimatainen K."/>
            <person name="Lipzen A."/>
            <person name="Lukacs Z."/>
            <person name="Mihaltcheva S."/>
            <person name="Morgado L.N."/>
            <person name="Niskanen T."/>
            <person name="Noordeloos M.E."/>
            <person name="Ohm R.A."/>
            <person name="Ortiz-Santana B."/>
            <person name="Ovrebo C."/>
            <person name="Racz N."/>
            <person name="Riley R."/>
            <person name="Savchenko A."/>
            <person name="Shiryaev A."/>
            <person name="Soop K."/>
            <person name="Spirin V."/>
            <person name="Szebenyi C."/>
            <person name="Tomsovsky M."/>
            <person name="Tulloss R.E."/>
            <person name="Uehling J."/>
            <person name="Grigoriev I.V."/>
            <person name="Vagvolgyi C."/>
            <person name="Papp T."/>
            <person name="Martin F.M."/>
            <person name="Miettinen O."/>
            <person name="Hibbett D.S."/>
            <person name="Nagy L.G."/>
        </authorList>
    </citation>
    <scope>NUCLEOTIDE SEQUENCE [LARGE SCALE GENOMIC DNA]</scope>
    <source>
        <strain evidence="1 2">OMC1185</strain>
    </source>
</reference>
<evidence type="ECO:0000313" key="2">
    <source>
        <dbReference type="Proteomes" id="UP000305948"/>
    </source>
</evidence>
<keyword evidence="2" id="KW-1185">Reference proteome</keyword>
<dbReference type="Proteomes" id="UP000305948">
    <property type="component" value="Unassembled WGS sequence"/>
</dbReference>
<accession>A0A5C3N4D9</accession>
<name>A0A5C3N4D9_9AGAM</name>
<dbReference type="EMBL" id="ML213511">
    <property type="protein sequence ID" value="TFK51296.1"/>
    <property type="molecule type" value="Genomic_DNA"/>
</dbReference>
<organism evidence="1 2">
    <name type="scientific">Heliocybe sulcata</name>
    <dbReference type="NCBI Taxonomy" id="5364"/>
    <lineage>
        <taxon>Eukaryota</taxon>
        <taxon>Fungi</taxon>
        <taxon>Dikarya</taxon>
        <taxon>Basidiomycota</taxon>
        <taxon>Agaricomycotina</taxon>
        <taxon>Agaricomycetes</taxon>
        <taxon>Gloeophyllales</taxon>
        <taxon>Gloeophyllaceae</taxon>
        <taxon>Heliocybe</taxon>
    </lineage>
</organism>
<evidence type="ECO:0000313" key="1">
    <source>
        <dbReference type="EMBL" id="TFK51296.1"/>
    </source>
</evidence>
<gene>
    <name evidence="1" type="ORF">OE88DRAFT_1659191</name>
</gene>
<proteinExistence type="predicted"/>
<dbReference type="AlphaFoldDB" id="A0A5C3N4D9"/>
<sequence length="110" mass="12211">MRSTSSRLSSIHLLGVALNTDIASVTQRMLEDPSAAGYQVDDESCRCITVELLDDSPSTRILRMLVGSWLELLASSTKGKKTILALLPSRPKRAAKEWKEEWLRVVTDVP</sequence>
<protein>
    <submittedName>
        <fullName evidence="1">Uncharacterized protein</fullName>
    </submittedName>
</protein>